<keyword evidence="3" id="KW-1185">Reference proteome</keyword>
<feature type="domain" description="Integrase zinc-binding" evidence="1">
    <location>
        <begin position="77"/>
        <end position="106"/>
    </location>
</feature>
<organism evidence="2 3">
    <name type="scientific">Apostasia shenzhenica</name>
    <dbReference type="NCBI Taxonomy" id="1088818"/>
    <lineage>
        <taxon>Eukaryota</taxon>
        <taxon>Viridiplantae</taxon>
        <taxon>Streptophyta</taxon>
        <taxon>Embryophyta</taxon>
        <taxon>Tracheophyta</taxon>
        <taxon>Spermatophyta</taxon>
        <taxon>Magnoliopsida</taxon>
        <taxon>Liliopsida</taxon>
        <taxon>Asparagales</taxon>
        <taxon>Orchidaceae</taxon>
        <taxon>Apostasioideae</taxon>
        <taxon>Apostasia</taxon>
    </lineage>
</organism>
<dbReference type="InterPro" id="IPR041588">
    <property type="entry name" value="Integrase_H2C2"/>
</dbReference>
<evidence type="ECO:0000259" key="1">
    <source>
        <dbReference type="Pfam" id="PF17921"/>
    </source>
</evidence>
<evidence type="ECO:0000313" key="2">
    <source>
        <dbReference type="EMBL" id="PKA50170.1"/>
    </source>
</evidence>
<dbReference type="EMBL" id="KZ452028">
    <property type="protein sequence ID" value="PKA50170.1"/>
    <property type="molecule type" value="Genomic_DNA"/>
</dbReference>
<dbReference type="AlphaFoldDB" id="A0A2I0A3R6"/>
<name>A0A2I0A3R6_9ASPA</name>
<dbReference type="PANTHER" id="PTHR48475">
    <property type="entry name" value="RIBONUCLEASE H"/>
    <property type="match status" value="1"/>
</dbReference>
<dbReference type="STRING" id="1088818.A0A2I0A3R6"/>
<sequence length="158" mass="18250">MDRILNYLKDETQHDNRQQVKKLKLDSVKYVLIDGELHRRSYAKPLTKCLRPEEAQEVMEAEQKGECGTHACSRSLVMRILHQEFFWPNIHKDAQAFVEKCSQCQYYADAQAARRLSQTYQFVLALHCLGAGLPGPNAYGYEELQMDCSGCRLLHKVD</sequence>
<protein>
    <recommendedName>
        <fullName evidence="1">Integrase zinc-binding domain-containing protein</fullName>
    </recommendedName>
</protein>
<proteinExistence type="predicted"/>
<accession>A0A2I0A3R6</accession>
<dbReference type="PANTHER" id="PTHR48475:SF2">
    <property type="entry name" value="RIBONUCLEASE H"/>
    <property type="match status" value="1"/>
</dbReference>
<reference evidence="2 3" key="1">
    <citation type="journal article" date="2017" name="Nature">
        <title>The Apostasia genome and the evolution of orchids.</title>
        <authorList>
            <person name="Zhang G.Q."/>
            <person name="Liu K.W."/>
            <person name="Li Z."/>
            <person name="Lohaus R."/>
            <person name="Hsiao Y.Y."/>
            <person name="Niu S.C."/>
            <person name="Wang J.Y."/>
            <person name="Lin Y.C."/>
            <person name="Xu Q."/>
            <person name="Chen L.J."/>
            <person name="Yoshida K."/>
            <person name="Fujiwara S."/>
            <person name="Wang Z.W."/>
            <person name="Zhang Y.Q."/>
            <person name="Mitsuda N."/>
            <person name="Wang M."/>
            <person name="Liu G.H."/>
            <person name="Pecoraro L."/>
            <person name="Huang H.X."/>
            <person name="Xiao X.J."/>
            <person name="Lin M."/>
            <person name="Wu X.Y."/>
            <person name="Wu W.L."/>
            <person name="Chen Y.Y."/>
            <person name="Chang S.B."/>
            <person name="Sakamoto S."/>
            <person name="Ohme-Takagi M."/>
            <person name="Yagi M."/>
            <person name="Zeng S.J."/>
            <person name="Shen C.Y."/>
            <person name="Yeh C.M."/>
            <person name="Luo Y.B."/>
            <person name="Tsai W.C."/>
            <person name="Van de Peer Y."/>
            <person name="Liu Z.J."/>
        </authorList>
    </citation>
    <scope>NUCLEOTIDE SEQUENCE [LARGE SCALE GENOMIC DNA]</scope>
    <source>
        <strain evidence="3">cv. Shenzhen</strain>
        <tissue evidence="2">Stem</tissue>
    </source>
</reference>
<gene>
    <name evidence="2" type="ORF">AXF42_Ash020115</name>
</gene>
<dbReference type="Pfam" id="PF17921">
    <property type="entry name" value="Integrase_H2C2"/>
    <property type="match status" value="1"/>
</dbReference>
<evidence type="ECO:0000313" key="3">
    <source>
        <dbReference type="Proteomes" id="UP000236161"/>
    </source>
</evidence>
<dbReference type="Proteomes" id="UP000236161">
    <property type="component" value="Unassembled WGS sequence"/>
</dbReference>
<dbReference type="Gene3D" id="1.10.340.70">
    <property type="match status" value="1"/>
</dbReference>